<reference evidence="1" key="1">
    <citation type="submission" date="2023-03" db="EMBL/GenBank/DDBJ databases">
        <title>Mating type loci evolution in Malassezia.</title>
        <authorList>
            <person name="Coelho M.A."/>
        </authorList>
    </citation>
    <scope>NUCLEOTIDE SEQUENCE</scope>
    <source>
        <strain evidence="1">CBS 9431</strain>
    </source>
</reference>
<evidence type="ECO:0000313" key="2">
    <source>
        <dbReference type="Proteomes" id="UP001217754"/>
    </source>
</evidence>
<proteinExistence type="predicted"/>
<organism evidence="1 2">
    <name type="scientific">Malassezia japonica</name>
    <dbReference type="NCBI Taxonomy" id="223818"/>
    <lineage>
        <taxon>Eukaryota</taxon>
        <taxon>Fungi</taxon>
        <taxon>Dikarya</taxon>
        <taxon>Basidiomycota</taxon>
        <taxon>Ustilaginomycotina</taxon>
        <taxon>Malasseziomycetes</taxon>
        <taxon>Malasseziales</taxon>
        <taxon>Malasseziaceae</taxon>
        <taxon>Malassezia</taxon>
    </lineage>
</organism>
<dbReference type="RefSeq" id="XP_060123627.1">
    <property type="nucleotide sequence ID" value="XM_060267644.1"/>
</dbReference>
<dbReference type="EMBL" id="CP119964">
    <property type="protein sequence ID" value="WFD40730.1"/>
    <property type="molecule type" value="Genomic_DNA"/>
</dbReference>
<gene>
    <name evidence="1" type="ORF">MJAP1_003719</name>
</gene>
<name>A0AAF0F4M0_9BASI</name>
<dbReference type="AlphaFoldDB" id="A0AAF0F4M0"/>
<evidence type="ECO:0000313" key="1">
    <source>
        <dbReference type="EMBL" id="WFD40730.1"/>
    </source>
</evidence>
<dbReference type="Proteomes" id="UP001217754">
    <property type="component" value="Chromosome 7"/>
</dbReference>
<dbReference type="GeneID" id="85227370"/>
<protein>
    <submittedName>
        <fullName evidence="1">Uncharacterized protein</fullName>
    </submittedName>
</protein>
<keyword evidence="2" id="KW-1185">Reference proteome</keyword>
<accession>A0AAF0F4M0</accession>
<sequence length="238" mass="26382">MILDMLMKKHADGSGSNETLASWDTPCWDQSKLKVSKSNSEELELRLVSYLGESAVHNLDDSSESHVSQEAEMVKEAALVMWTNSVYHLIDAMNRAMEAQGRTIADLAEEIRVAPADVEAVLKHGCYQCAFVAFKLINVLKPGKDKELVLHHLKSAYALSPTCLEAFCHPAMARLRAIINDFSETIAQTAKAGGTHGMDFYSLEVDLRRIPGQSTSYYVYIKLVYSGSSITRSDSFQV</sequence>